<keyword evidence="1" id="KW-0677">Repeat</keyword>
<proteinExistence type="predicted"/>
<dbReference type="WBParaSite" id="jg22890">
    <property type="protein sequence ID" value="jg22890"/>
    <property type="gene ID" value="jg22890"/>
</dbReference>
<dbReference type="PANTHER" id="PTHR19211:SF14">
    <property type="entry name" value="ATP-BINDING CASSETTE SUB-FAMILY F MEMBER 1"/>
    <property type="match status" value="1"/>
</dbReference>
<dbReference type="GO" id="GO:0005524">
    <property type="term" value="F:ATP binding"/>
    <property type="evidence" value="ECO:0007669"/>
    <property type="project" value="TreeGrafter"/>
</dbReference>
<evidence type="ECO:0000313" key="3">
    <source>
        <dbReference type="WBParaSite" id="jg22890"/>
    </source>
</evidence>
<protein>
    <submittedName>
        <fullName evidence="3">ABC transporter</fullName>
    </submittedName>
</protein>
<sequence>MIRTIQPHFTAWSAALARRRRDDPARRSQGRSYCANGAGKSSLFALLRGELSPDAGDCQLPGDWRIAHMRQEVDTLDRLAVDYVLDGDVRLRKVQAELAAAEQAHDGTALARLHSELESADGYTADARARKLLAGLALQRADGPPSR</sequence>
<dbReference type="PANTHER" id="PTHR19211">
    <property type="entry name" value="ATP-BINDING TRANSPORT PROTEIN-RELATED"/>
    <property type="match status" value="1"/>
</dbReference>
<name>A0A915DU97_9BILA</name>
<dbReference type="SUPFAM" id="SSF52540">
    <property type="entry name" value="P-loop containing nucleoside triphosphate hydrolases"/>
    <property type="match status" value="1"/>
</dbReference>
<dbReference type="Gene3D" id="3.40.50.300">
    <property type="entry name" value="P-loop containing nucleotide triphosphate hydrolases"/>
    <property type="match status" value="1"/>
</dbReference>
<accession>A0A915DU97</accession>
<dbReference type="InterPro" id="IPR027417">
    <property type="entry name" value="P-loop_NTPase"/>
</dbReference>
<dbReference type="AlphaFoldDB" id="A0A915DU97"/>
<dbReference type="Proteomes" id="UP000887574">
    <property type="component" value="Unplaced"/>
</dbReference>
<organism evidence="2 3">
    <name type="scientific">Ditylenchus dipsaci</name>
    <dbReference type="NCBI Taxonomy" id="166011"/>
    <lineage>
        <taxon>Eukaryota</taxon>
        <taxon>Metazoa</taxon>
        <taxon>Ecdysozoa</taxon>
        <taxon>Nematoda</taxon>
        <taxon>Chromadorea</taxon>
        <taxon>Rhabditida</taxon>
        <taxon>Tylenchina</taxon>
        <taxon>Tylenchomorpha</taxon>
        <taxon>Sphaerularioidea</taxon>
        <taxon>Anguinidae</taxon>
        <taxon>Anguininae</taxon>
        <taxon>Ditylenchus</taxon>
    </lineage>
</organism>
<reference evidence="3" key="1">
    <citation type="submission" date="2022-11" db="UniProtKB">
        <authorList>
            <consortium name="WormBaseParasite"/>
        </authorList>
    </citation>
    <scope>IDENTIFICATION</scope>
</reference>
<keyword evidence="2" id="KW-1185">Reference proteome</keyword>
<evidence type="ECO:0000256" key="1">
    <source>
        <dbReference type="ARBA" id="ARBA00022737"/>
    </source>
</evidence>
<evidence type="ECO:0000313" key="2">
    <source>
        <dbReference type="Proteomes" id="UP000887574"/>
    </source>
</evidence>
<dbReference type="InterPro" id="IPR050611">
    <property type="entry name" value="ABCF"/>
</dbReference>